<evidence type="ECO:0000313" key="4">
    <source>
        <dbReference type="Proteomes" id="UP000324748"/>
    </source>
</evidence>
<gene>
    <name evidence="3" type="ORF">PGT21_009636</name>
</gene>
<organism evidence="3 4">
    <name type="scientific">Puccinia graminis f. sp. tritici</name>
    <dbReference type="NCBI Taxonomy" id="56615"/>
    <lineage>
        <taxon>Eukaryota</taxon>
        <taxon>Fungi</taxon>
        <taxon>Dikarya</taxon>
        <taxon>Basidiomycota</taxon>
        <taxon>Pucciniomycotina</taxon>
        <taxon>Pucciniomycetes</taxon>
        <taxon>Pucciniales</taxon>
        <taxon>Pucciniaceae</taxon>
        <taxon>Puccinia</taxon>
    </lineage>
</organism>
<feature type="region of interest" description="Disordered" evidence="1">
    <location>
        <begin position="58"/>
        <end position="83"/>
    </location>
</feature>
<evidence type="ECO:0000256" key="2">
    <source>
        <dbReference type="SAM" id="SignalP"/>
    </source>
</evidence>
<feature type="region of interest" description="Disordered" evidence="1">
    <location>
        <begin position="146"/>
        <end position="189"/>
    </location>
</feature>
<feature type="compositionally biased region" description="Polar residues" evidence="1">
    <location>
        <begin position="58"/>
        <end position="72"/>
    </location>
</feature>
<evidence type="ECO:0000256" key="1">
    <source>
        <dbReference type="SAM" id="MobiDB-lite"/>
    </source>
</evidence>
<accession>A0A5B0QA95</accession>
<dbReference type="Proteomes" id="UP000324748">
    <property type="component" value="Unassembled WGS sequence"/>
</dbReference>
<evidence type="ECO:0000313" key="3">
    <source>
        <dbReference type="EMBL" id="KAA1110081.1"/>
    </source>
</evidence>
<dbReference type="EMBL" id="VSWC01000027">
    <property type="protein sequence ID" value="KAA1110081.1"/>
    <property type="molecule type" value="Genomic_DNA"/>
</dbReference>
<dbReference type="AlphaFoldDB" id="A0A5B0QA95"/>
<reference evidence="3 4" key="1">
    <citation type="submission" date="2019-05" db="EMBL/GenBank/DDBJ databases">
        <title>Emergence of the Ug99 lineage of the wheat stem rust pathogen through somatic hybridization.</title>
        <authorList>
            <person name="Li F."/>
            <person name="Upadhyaya N.M."/>
            <person name="Sperschneider J."/>
            <person name="Matny O."/>
            <person name="Nguyen-Phuc H."/>
            <person name="Mago R."/>
            <person name="Raley C."/>
            <person name="Miller M.E."/>
            <person name="Silverstein K.A.T."/>
            <person name="Henningsen E."/>
            <person name="Hirsch C.D."/>
            <person name="Visser B."/>
            <person name="Pretorius Z.A."/>
            <person name="Steffenson B.J."/>
            <person name="Schwessinger B."/>
            <person name="Dodds P.N."/>
            <person name="Figueroa M."/>
        </authorList>
    </citation>
    <scope>NUCLEOTIDE SEQUENCE [LARGE SCALE GENOMIC DNA]</scope>
    <source>
        <strain evidence="3">21-0</strain>
    </source>
</reference>
<proteinExistence type="predicted"/>
<comment type="caution">
    <text evidence="3">The sequence shown here is derived from an EMBL/GenBank/DDBJ whole genome shotgun (WGS) entry which is preliminary data.</text>
</comment>
<feature type="chain" id="PRO_5022737924" evidence="2">
    <location>
        <begin position="22"/>
        <end position="847"/>
    </location>
</feature>
<feature type="signal peptide" evidence="2">
    <location>
        <begin position="1"/>
        <end position="21"/>
    </location>
</feature>
<keyword evidence="4" id="KW-1185">Reference proteome</keyword>
<protein>
    <submittedName>
        <fullName evidence="3">Uncharacterized protein</fullName>
    </submittedName>
</protein>
<sequence length="847" mass="98474">MSKLKFFMGFALFNLAQRYDAAMDKSWRDMVYNVAPEQHMMQIEQGPQLLPLFPTRFSRTQTTGDSAQTGDQHQSRKRPTGAIRESFKIGEVEGPYHPTAKRQQVDLELRLAVSRPTTAALSSLPPSEIGTNDKPIPSEIIGVSGSESEKNFRHPTSAIKNARPESSRAPSCLARKSPSSNVRSAPELIDVSSRDMGSFSKQSPINDRRLTTARLEVSNQLQSGKFATDSQGLINQDSTRNANDDLTRKRTDEVPREFLLENMTSKVWPWISLIGNRVHHLISSELKTYVDPLIPHLTQACLSHCARSPSGIADVSKKITERINLDAGIKEICHALWAVNLRVLQIIGVGQSDPFYLQEQSGLMSWLIESMSRISQHPSLISSSTSDDEKMAYTICEYLYKKMAEAITSMDGETPTFKIFQGWKKNNKKNPFMFVSQKKVSISRAVIHVLGLYYKNINHDKWKHMFGEDEYFVLRICSFRLRWMSEEFPISPIEIMKKRNGGQLLPWKEPYSTEFFKPVENKISHLVYQFDRFVVPISDVGSTSFINQPFLNSQIFSLAPQQPRYWAWISRMMFHVQSRGNFDFKPSLELRRNMESYLVDLFSKRSDHKMLGYQWPPQKLIFEKIENLTDYVWEINRNLLLNLGCEIWNESLYHEEKLIQIYFTSLFYPKRDPQCSNQDLDPNHFHIHSFKGKKIDNLMSTLFFSKTCQSEIYHSKHTNAMVSTDAMITEESMILTALAVNILGNYYKNYNNKKWVMLFETDQDFFEFLIQISKQKYQTTKYLAWRKEMAEKFMKPLKLFPWRMDFSQSALALDKSELRRYMHYRKRSMINYWMKKIDENTPEPPLI</sequence>
<keyword evidence="2" id="KW-0732">Signal</keyword>
<name>A0A5B0QA95_PUCGR</name>